<evidence type="ECO:0000256" key="1">
    <source>
        <dbReference type="ARBA" id="ARBA00022450"/>
    </source>
</evidence>
<feature type="non-terminal residue" evidence="4">
    <location>
        <position position="1"/>
    </location>
</feature>
<keyword evidence="2" id="KW-0597">Phosphoprotein</keyword>
<protein>
    <submittedName>
        <fullName evidence="4">Non-ribosomal peptide synthetase</fullName>
    </submittedName>
</protein>
<dbReference type="GO" id="GO:0005829">
    <property type="term" value="C:cytosol"/>
    <property type="evidence" value="ECO:0007669"/>
    <property type="project" value="TreeGrafter"/>
</dbReference>
<name>C4TEB2_9ACTN</name>
<dbReference type="EMBL" id="AB432561">
    <property type="protein sequence ID" value="BAH68598.1"/>
    <property type="molecule type" value="Genomic_DNA"/>
</dbReference>
<dbReference type="Gene3D" id="2.30.38.10">
    <property type="entry name" value="Luciferase, Domain 3"/>
    <property type="match status" value="1"/>
</dbReference>
<organism evidence="4">
    <name type="scientific">Streptomyces tosaensis</name>
    <dbReference type="NCBI Taxonomy" id="285487"/>
    <lineage>
        <taxon>Bacteria</taxon>
        <taxon>Bacillati</taxon>
        <taxon>Actinomycetota</taxon>
        <taxon>Actinomycetes</taxon>
        <taxon>Kitasatosporales</taxon>
        <taxon>Streptomycetaceae</taxon>
        <taxon>Streptomyces</taxon>
    </lineage>
</organism>
<dbReference type="GO" id="GO:0031177">
    <property type="term" value="F:phosphopantetheine binding"/>
    <property type="evidence" value="ECO:0007669"/>
    <property type="project" value="TreeGrafter"/>
</dbReference>
<reference evidence="4" key="1">
    <citation type="submission" date="2008-03" db="EMBL/GenBank/DDBJ databases">
        <title>Diversity of non-ribosomal peptide synthetase genes in Streptomyces preserved at NBRC.</title>
        <authorList>
            <person name="Komaki H."/>
            <person name="Tamura T."/>
            <person name="Otoguro M."/>
            <person name="Nakashima T."/>
            <person name="Harayama S."/>
        </authorList>
    </citation>
    <scope>NUCLEOTIDE SEQUENCE</scope>
    <source>
        <strain evidence="4">NBRC 13798</strain>
    </source>
</reference>
<dbReference type="AlphaFoldDB" id="C4TEB2"/>
<dbReference type="PANTHER" id="PTHR45527:SF1">
    <property type="entry name" value="FATTY ACID SYNTHASE"/>
    <property type="match status" value="1"/>
</dbReference>
<accession>C4TEB2</accession>
<dbReference type="SUPFAM" id="SSF56801">
    <property type="entry name" value="Acetyl-CoA synthetase-like"/>
    <property type="match status" value="1"/>
</dbReference>
<dbReference type="Gene3D" id="3.40.50.980">
    <property type="match status" value="1"/>
</dbReference>
<evidence type="ECO:0000259" key="3">
    <source>
        <dbReference type="Pfam" id="PF00501"/>
    </source>
</evidence>
<evidence type="ECO:0000313" key="4">
    <source>
        <dbReference type="EMBL" id="BAH68598.1"/>
    </source>
</evidence>
<keyword evidence="1" id="KW-0596">Phosphopantetheine</keyword>
<dbReference type="FunFam" id="2.30.38.10:FF:000001">
    <property type="entry name" value="Non-ribosomal peptide synthetase PvdI"/>
    <property type="match status" value="1"/>
</dbReference>
<evidence type="ECO:0000256" key="2">
    <source>
        <dbReference type="ARBA" id="ARBA00022553"/>
    </source>
</evidence>
<dbReference type="PANTHER" id="PTHR45527">
    <property type="entry name" value="NONRIBOSOMAL PEPTIDE SYNTHETASE"/>
    <property type="match status" value="1"/>
</dbReference>
<sequence>VVVTHAGVIALARDSRYAKLGRGRLLAHSPLAADASTFELWVPLLNGGCVVMAPPWLTAEELEALVAPYDVTLLLVTAPLFNLVAEQRPKAFSGLHDVLMGADVCSRSALERVQDACPGIGLANVYGPTEATVIATHYRVPDEQDLPDNVPIGRALDSMSLHVLDDALRPVPAGTVGELYISGVGVARGYLNRYALTAERFVACPFGPPGERMFRTGDLACQGAGGELEFLGRADK</sequence>
<dbReference type="GO" id="GO:0043041">
    <property type="term" value="P:amino acid activation for nonribosomal peptide biosynthetic process"/>
    <property type="evidence" value="ECO:0007669"/>
    <property type="project" value="TreeGrafter"/>
</dbReference>
<feature type="non-terminal residue" evidence="4">
    <location>
        <position position="236"/>
    </location>
</feature>
<dbReference type="Pfam" id="PF00501">
    <property type="entry name" value="AMP-binding"/>
    <property type="match status" value="1"/>
</dbReference>
<dbReference type="GO" id="GO:0044550">
    <property type="term" value="P:secondary metabolite biosynthetic process"/>
    <property type="evidence" value="ECO:0007669"/>
    <property type="project" value="TreeGrafter"/>
</dbReference>
<dbReference type="InterPro" id="IPR000873">
    <property type="entry name" value="AMP-dep_synth/lig_dom"/>
</dbReference>
<feature type="domain" description="AMP-dependent synthetase/ligase" evidence="3">
    <location>
        <begin position="1"/>
        <end position="191"/>
    </location>
</feature>
<proteinExistence type="predicted"/>